<evidence type="ECO:0000313" key="2">
    <source>
        <dbReference type="Proteomes" id="UP000242715"/>
    </source>
</evidence>
<dbReference type="PANTHER" id="PTHR33103">
    <property type="entry name" value="OS01G0153900 PROTEIN"/>
    <property type="match status" value="1"/>
</dbReference>
<reference evidence="2" key="1">
    <citation type="journal article" date="2017" name="Front. Plant Sci.">
        <title>Climate Clever Clovers: New Paradigm to Reduce the Environmental Footprint of Ruminants by Breeding Low Methanogenic Forages Utilizing Haplotype Variation.</title>
        <authorList>
            <person name="Kaur P."/>
            <person name="Appels R."/>
            <person name="Bayer P.E."/>
            <person name="Keeble-Gagnere G."/>
            <person name="Wang J."/>
            <person name="Hirakawa H."/>
            <person name="Shirasawa K."/>
            <person name="Vercoe P."/>
            <person name="Stefanova K."/>
            <person name="Durmic Z."/>
            <person name="Nichols P."/>
            <person name="Revell C."/>
            <person name="Isobe S.N."/>
            <person name="Edwards D."/>
            <person name="Erskine W."/>
        </authorList>
    </citation>
    <scope>NUCLEOTIDE SEQUENCE [LARGE SCALE GENOMIC DNA]</scope>
    <source>
        <strain evidence="2">cv. Daliak</strain>
    </source>
</reference>
<proteinExistence type="predicted"/>
<evidence type="ECO:0000313" key="1">
    <source>
        <dbReference type="EMBL" id="GAU50824.1"/>
    </source>
</evidence>
<dbReference type="EMBL" id="DF974884">
    <property type="protein sequence ID" value="GAU50824.1"/>
    <property type="molecule type" value="Genomic_DNA"/>
</dbReference>
<sequence>MAANVSDKQGHNDQVPLTVFVDKERNKVLYAEAGNDFVDALFSFLTLPLGTIARLVAKDSNIEPVRFGSISSLYQSVSDLDEEEHLWNQTCKEMLLKPRSSMESFCRCMKLKIDDTDTEQMKHFLCGNESCTLKNGRYFSFFRNQICVCGKLMRKETISDKFLTNGFVKKEVTFIVCDDLHVMPYDVGAYLELLRNLGVVNTGTIDEQIVNISKKEACFFSLCGYDTSTGAGTVLVPVRVLVRVIDLLKMSLVSKTPLSDFIFKRQQFVSNLDPRNRLEFWIANVEEQYDESTEIFLTFPFGGVVHMFKGLSFLSSIGYSRGPISYMVTDDLVVTPISSMKVISYLEEMNVPLNDVEDRFISIGVKEGLSILKASLTTTSALTNGLSLYIIEQFMNEQRSQCTSHKE</sequence>
<gene>
    <name evidence="1" type="ORF">TSUD_177630</name>
</gene>
<accession>A0A2Z6P329</accession>
<evidence type="ECO:0008006" key="3">
    <source>
        <dbReference type="Google" id="ProtNLM"/>
    </source>
</evidence>
<dbReference type="OrthoDB" id="1277335at2759"/>
<dbReference type="Proteomes" id="UP000242715">
    <property type="component" value="Unassembled WGS sequence"/>
</dbReference>
<dbReference type="PANTHER" id="PTHR33103:SF27">
    <property type="entry name" value="OS04G0594700 PROTEIN"/>
    <property type="match status" value="1"/>
</dbReference>
<keyword evidence="2" id="KW-1185">Reference proteome</keyword>
<dbReference type="Pfam" id="PF05056">
    <property type="entry name" value="DUF674"/>
    <property type="match status" value="2"/>
</dbReference>
<protein>
    <recommendedName>
        <fullName evidence="3">DUF674 family protein</fullName>
    </recommendedName>
</protein>
<organism evidence="1 2">
    <name type="scientific">Trifolium subterraneum</name>
    <name type="common">Subterranean clover</name>
    <dbReference type="NCBI Taxonomy" id="3900"/>
    <lineage>
        <taxon>Eukaryota</taxon>
        <taxon>Viridiplantae</taxon>
        <taxon>Streptophyta</taxon>
        <taxon>Embryophyta</taxon>
        <taxon>Tracheophyta</taxon>
        <taxon>Spermatophyta</taxon>
        <taxon>Magnoliopsida</taxon>
        <taxon>eudicotyledons</taxon>
        <taxon>Gunneridae</taxon>
        <taxon>Pentapetalae</taxon>
        <taxon>rosids</taxon>
        <taxon>fabids</taxon>
        <taxon>Fabales</taxon>
        <taxon>Fabaceae</taxon>
        <taxon>Papilionoideae</taxon>
        <taxon>50 kb inversion clade</taxon>
        <taxon>NPAAA clade</taxon>
        <taxon>Hologalegina</taxon>
        <taxon>IRL clade</taxon>
        <taxon>Trifolieae</taxon>
        <taxon>Trifolium</taxon>
    </lineage>
</organism>
<dbReference type="AlphaFoldDB" id="A0A2Z6P329"/>
<name>A0A2Z6P329_TRISU</name>
<dbReference type="InterPro" id="IPR007750">
    <property type="entry name" value="DUF674"/>
</dbReference>